<dbReference type="EMBL" id="WNWS01000065">
    <property type="protein sequence ID" value="KAE9983220.1"/>
    <property type="molecule type" value="Genomic_DNA"/>
</dbReference>
<reference evidence="5 7" key="1">
    <citation type="submission" date="2019-07" db="EMBL/GenBank/DDBJ databases">
        <title>Venturia inaequalis Genome Resource.</title>
        <authorList>
            <person name="Lichtner F.J."/>
        </authorList>
    </citation>
    <scope>NUCLEOTIDE SEQUENCE [LARGE SCALE GENOMIC DNA]</scope>
    <source>
        <strain evidence="3 6">120213</strain>
        <strain evidence="4">Bline_iso_100314</strain>
        <strain evidence="5 7">DMI_063113</strain>
    </source>
</reference>
<evidence type="ECO:0000313" key="7">
    <source>
        <dbReference type="Proteomes" id="UP000490939"/>
    </source>
</evidence>
<evidence type="ECO:0000256" key="1">
    <source>
        <dbReference type="SAM" id="MobiDB-lite"/>
    </source>
</evidence>
<dbReference type="Pfam" id="PF06772">
    <property type="entry name" value="LtrA"/>
    <property type="match status" value="1"/>
</dbReference>
<dbReference type="EMBL" id="WNWR01000024">
    <property type="protein sequence ID" value="KAE9993642.1"/>
    <property type="molecule type" value="Genomic_DNA"/>
</dbReference>
<dbReference type="EMBL" id="WNWQ01000008">
    <property type="protein sequence ID" value="KAE9985286.1"/>
    <property type="molecule type" value="Genomic_DNA"/>
</dbReference>
<keyword evidence="7" id="KW-1185">Reference proteome</keyword>
<keyword evidence="2" id="KW-1133">Transmembrane helix</keyword>
<evidence type="ECO:0000256" key="2">
    <source>
        <dbReference type="SAM" id="Phobius"/>
    </source>
</evidence>
<feature type="transmembrane region" description="Helical" evidence="2">
    <location>
        <begin position="153"/>
        <end position="174"/>
    </location>
</feature>
<proteinExistence type="predicted"/>
<feature type="transmembrane region" description="Helical" evidence="2">
    <location>
        <begin position="283"/>
        <end position="303"/>
    </location>
</feature>
<accession>A0A8H3ZHJ5</accession>
<feature type="transmembrane region" description="Helical" evidence="2">
    <location>
        <begin position="218"/>
        <end position="237"/>
    </location>
</feature>
<protein>
    <submittedName>
        <fullName evidence="5">Uncharacterized protein</fullName>
    </submittedName>
</protein>
<dbReference type="AlphaFoldDB" id="A0A8H3ZHJ5"/>
<feature type="transmembrane region" description="Helical" evidence="2">
    <location>
        <begin position="540"/>
        <end position="561"/>
    </location>
</feature>
<dbReference type="InterPro" id="IPR010640">
    <property type="entry name" value="Low_temperature_requirement_A"/>
</dbReference>
<evidence type="ECO:0000313" key="6">
    <source>
        <dbReference type="Proteomes" id="UP000447873"/>
    </source>
</evidence>
<feature type="transmembrane region" description="Helical" evidence="2">
    <location>
        <begin position="83"/>
        <end position="100"/>
    </location>
</feature>
<dbReference type="Proteomes" id="UP000447873">
    <property type="component" value="Unassembled WGS sequence"/>
</dbReference>
<organism evidence="5 7">
    <name type="scientific">Venturia inaequalis</name>
    <name type="common">Apple scab fungus</name>
    <dbReference type="NCBI Taxonomy" id="5025"/>
    <lineage>
        <taxon>Eukaryota</taxon>
        <taxon>Fungi</taxon>
        <taxon>Dikarya</taxon>
        <taxon>Ascomycota</taxon>
        <taxon>Pezizomycotina</taxon>
        <taxon>Dothideomycetes</taxon>
        <taxon>Pleosporomycetidae</taxon>
        <taxon>Venturiales</taxon>
        <taxon>Venturiaceae</taxon>
        <taxon>Venturia</taxon>
    </lineage>
</organism>
<feature type="compositionally biased region" description="Basic and acidic residues" evidence="1">
    <location>
        <begin position="587"/>
        <end position="601"/>
    </location>
</feature>
<keyword evidence="2" id="KW-0812">Transmembrane</keyword>
<name>A0A8H3ZHJ5_VENIN</name>
<feature type="transmembrane region" description="Helical" evidence="2">
    <location>
        <begin position="469"/>
        <end position="488"/>
    </location>
</feature>
<dbReference type="PANTHER" id="PTHR42101">
    <property type="entry name" value="CHROMOSOME 16, WHOLE GENOME SHOTGUN SEQUENCE"/>
    <property type="match status" value="1"/>
</dbReference>
<feature type="transmembrane region" description="Helical" evidence="2">
    <location>
        <begin position="58"/>
        <end position="77"/>
    </location>
</feature>
<gene>
    <name evidence="4" type="ORF">BLS_009029</name>
    <name evidence="5" type="ORF">EG327_003906</name>
    <name evidence="3" type="ORF">EG328_010161</name>
</gene>
<sequence length="632" mass="70222">MGLFNRSFAAFHKTSHGPQELEKGSHNDVKWIDDPFRGAKKGDSFVFAQRHGADTLELFFDLFFVANLATFTSYHAILDLDSFGAYVGFFAIIWSTWFQITLHDVRFSRDSVYERICKVVQMTVFVGFALVGSKFQPTSKKATATANFRVLCYNLGMSRLLFGIQYLVVLCFSIKNKAKKVFLPLILCMLTFFSAAATFFVMVLGFDGEAKYIKQEVFAVWWVVQLLEAIAIIAVSCKWRTLSFKATHIVERMGLLTLIVIGEGAIGITKTITRIMGKSGPTISGSFIICCSILILVFFWMLYFDNQPKQHYGTIRQQIWSVLHFPLHLGIVGVVEGAQQMTLAHYTLSTTDNFRDKVADYCSKKHYDGVELRDALMSTLSPYAFEDKPETYQQSQVIFNKVYTLGNTTGVCSVAGLQAQNATNGGFVDYDVLVLDFTGALFAGNGAKIPKELNPTLAASGAFKIAFQYYWMAFAVVLICSILFLRLVRKSRKADLFDNLGMITRAGAAVVSIALFGYTFKTHNGIPGTVNNAVSELLGGLTVVPLVTLALLGILSVDQLSRKYCNRKLKRQGLYVEPPAHGYVHEEHELDDQSHDARKEPSPAISEGCSSGYAPVLAGPPYGHETQGQSRY</sequence>
<feature type="transmembrane region" description="Helical" evidence="2">
    <location>
        <begin position="112"/>
        <end position="133"/>
    </location>
</feature>
<dbReference type="Proteomes" id="UP000490939">
    <property type="component" value="Unassembled WGS sequence"/>
</dbReference>
<feature type="region of interest" description="Disordered" evidence="1">
    <location>
        <begin position="587"/>
        <end position="632"/>
    </location>
</feature>
<dbReference type="PANTHER" id="PTHR42101:SF1">
    <property type="entry name" value="LOW TEMPERATURE REQUIREMENT A"/>
    <property type="match status" value="1"/>
</dbReference>
<dbReference type="Proteomes" id="UP000433883">
    <property type="component" value="Unassembled WGS sequence"/>
</dbReference>
<comment type="caution">
    <text evidence="5">The sequence shown here is derived from an EMBL/GenBank/DDBJ whole genome shotgun (WGS) entry which is preliminary data.</text>
</comment>
<feature type="transmembrane region" description="Helical" evidence="2">
    <location>
        <begin position="500"/>
        <end position="520"/>
    </location>
</feature>
<feature type="transmembrane region" description="Helical" evidence="2">
    <location>
        <begin position="181"/>
        <end position="206"/>
    </location>
</feature>
<evidence type="ECO:0000313" key="5">
    <source>
        <dbReference type="EMBL" id="KAE9993642.1"/>
    </source>
</evidence>
<keyword evidence="2" id="KW-0472">Membrane</keyword>
<evidence type="ECO:0000313" key="3">
    <source>
        <dbReference type="EMBL" id="KAE9983220.1"/>
    </source>
</evidence>
<evidence type="ECO:0000313" key="4">
    <source>
        <dbReference type="EMBL" id="KAE9985286.1"/>
    </source>
</evidence>